<dbReference type="EMBL" id="WBJY01000002">
    <property type="protein sequence ID" value="KAB1648183.1"/>
    <property type="molecule type" value="Genomic_DNA"/>
</dbReference>
<feature type="transmembrane region" description="Helical" evidence="7">
    <location>
        <begin position="84"/>
        <end position="106"/>
    </location>
</feature>
<feature type="transmembrane region" description="Helical" evidence="7">
    <location>
        <begin position="173"/>
        <end position="195"/>
    </location>
</feature>
<dbReference type="RefSeq" id="WP_158029378.1">
    <property type="nucleotide sequence ID" value="NZ_BMHG01000001.1"/>
</dbReference>
<keyword evidence="2" id="KW-1003">Cell membrane</keyword>
<keyword evidence="5 7" id="KW-0472">Membrane</keyword>
<dbReference type="InterPro" id="IPR001851">
    <property type="entry name" value="ABC_transp_permease"/>
</dbReference>
<dbReference type="CDD" id="cd06580">
    <property type="entry name" value="TM_PBP1_transp_TpRbsC_like"/>
    <property type="match status" value="1"/>
</dbReference>
<feature type="transmembrane region" description="Helical" evidence="7">
    <location>
        <begin position="229"/>
        <end position="250"/>
    </location>
</feature>
<keyword evidence="3 7" id="KW-0812">Transmembrane</keyword>
<dbReference type="PANTHER" id="PTHR43370:SF1">
    <property type="entry name" value="GUANOSINE ABC TRANSPORTER PERMEASE PROTEIN NUPQ"/>
    <property type="match status" value="1"/>
</dbReference>
<keyword evidence="4 7" id="KW-1133">Transmembrane helix</keyword>
<evidence type="ECO:0000256" key="6">
    <source>
        <dbReference type="SAM" id="MobiDB-lite"/>
    </source>
</evidence>
<dbReference type="Pfam" id="PF02653">
    <property type="entry name" value="BPD_transp_2"/>
    <property type="match status" value="1"/>
</dbReference>
<dbReference type="GO" id="GO:0022857">
    <property type="term" value="F:transmembrane transporter activity"/>
    <property type="evidence" value="ECO:0007669"/>
    <property type="project" value="InterPro"/>
</dbReference>
<comment type="caution">
    <text evidence="8">The sequence shown here is derived from an EMBL/GenBank/DDBJ whole genome shotgun (WGS) entry which is preliminary data.</text>
</comment>
<feature type="transmembrane region" description="Helical" evidence="7">
    <location>
        <begin position="144"/>
        <end position="166"/>
    </location>
</feature>
<gene>
    <name evidence="8" type="ORF">F8O04_10730</name>
</gene>
<accession>A0A6H9WBY9</accession>
<evidence type="ECO:0000313" key="8">
    <source>
        <dbReference type="EMBL" id="KAB1648183.1"/>
    </source>
</evidence>
<keyword evidence="9" id="KW-1185">Reference proteome</keyword>
<sequence length="446" mass="46905">MSEQSPQQRGPAGAETAIPSTAPVAPAHAETKAEVRTTRSWKAPVAYTLFALVLLIPFGMLAPADATSRIDLNDRLVPFELPPVLLPTSGTNTVLGLVLLAIAGFAYARAARDQKTPLWLLIVFGILWVVGLIVFIGADANVPLTWLLSGTLAISTPLIFGAMAGLVSERVGVVNIAIEGQLLAGAFASALIATLTGNPVLGLLGAMAAGVLVSLILAVFSINYLVAQVVVGVVINMLVIGLTDFFYSAVMVRDPGAFNQPPKYAEWSIPLLSDIPVIGPLLFSNTLITFLMFILVPLLYWAVFHSKWGLRTRAVGEHPKAADTVGIKVNRTRFWNVLLSGVIAGAGGSYYTLGAVGAFGQEITSGQGYIALAALIFGRWHPISAMLAALLFGFATNLNSLVSQVGANIPTEFMAMVPYIVTILAVAGFVGKSRAPAANGIPYVKG</sequence>
<evidence type="ECO:0000313" key="9">
    <source>
        <dbReference type="Proteomes" id="UP000431744"/>
    </source>
</evidence>
<protein>
    <submittedName>
        <fullName evidence="8">ABC transporter permease</fullName>
    </submittedName>
</protein>
<dbReference type="PANTHER" id="PTHR43370">
    <property type="entry name" value="SUGAR ABC TRANSPORTER INTEGRAL MEMBRANE PROTEIN-RELATED"/>
    <property type="match status" value="1"/>
</dbReference>
<feature type="region of interest" description="Disordered" evidence="6">
    <location>
        <begin position="1"/>
        <end position="35"/>
    </location>
</feature>
<evidence type="ECO:0000256" key="3">
    <source>
        <dbReference type="ARBA" id="ARBA00022692"/>
    </source>
</evidence>
<feature type="transmembrane region" description="Helical" evidence="7">
    <location>
        <begin position="118"/>
        <end position="138"/>
    </location>
</feature>
<feature type="transmembrane region" description="Helical" evidence="7">
    <location>
        <begin position="201"/>
        <end position="222"/>
    </location>
</feature>
<dbReference type="OrthoDB" id="9792579at2"/>
<feature type="transmembrane region" description="Helical" evidence="7">
    <location>
        <begin position="413"/>
        <end position="431"/>
    </location>
</feature>
<dbReference type="AlphaFoldDB" id="A0A6H9WBY9"/>
<organism evidence="8 9">
    <name type="scientific">Pseudoclavibacter endophyticus</name>
    <dbReference type="NCBI Taxonomy" id="1778590"/>
    <lineage>
        <taxon>Bacteria</taxon>
        <taxon>Bacillati</taxon>
        <taxon>Actinomycetota</taxon>
        <taxon>Actinomycetes</taxon>
        <taxon>Micrococcales</taxon>
        <taxon>Microbacteriaceae</taxon>
        <taxon>Pseudoclavibacter</taxon>
    </lineage>
</organism>
<dbReference type="GO" id="GO:0005886">
    <property type="term" value="C:plasma membrane"/>
    <property type="evidence" value="ECO:0007669"/>
    <property type="project" value="UniProtKB-SubCell"/>
</dbReference>
<evidence type="ECO:0000256" key="4">
    <source>
        <dbReference type="ARBA" id="ARBA00022989"/>
    </source>
</evidence>
<dbReference type="Proteomes" id="UP000431744">
    <property type="component" value="Unassembled WGS sequence"/>
</dbReference>
<evidence type="ECO:0000256" key="2">
    <source>
        <dbReference type="ARBA" id="ARBA00022475"/>
    </source>
</evidence>
<name>A0A6H9WBY9_9MICO</name>
<comment type="subcellular location">
    <subcellularLocation>
        <location evidence="1">Cell membrane</location>
        <topology evidence="1">Multi-pass membrane protein</topology>
    </subcellularLocation>
</comment>
<evidence type="ECO:0000256" key="1">
    <source>
        <dbReference type="ARBA" id="ARBA00004651"/>
    </source>
</evidence>
<evidence type="ECO:0000256" key="7">
    <source>
        <dbReference type="SAM" id="Phobius"/>
    </source>
</evidence>
<reference evidence="8 9" key="1">
    <citation type="submission" date="2019-09" db="EMBL/GenBank/DDBJ databases">
        <title>Phylogeny of genus Pseudoclavibacter and closely related genus.</title>
        <authorList>
            <person name="Li Y."/>
        </authorList>
    </citation>
    <scope>NUCLEOTIDE SEQUENCE [LARGE SCALE GENOMIC DNA]</scope>
    <source>
        <strain evidence="8 9">EGI 60007</strain>
    </source>
</reference>
<feature type="transmembrane region" description="Helical" evidence="7">
    <location>
        <begin position="281"/>
        <end position="303"/>
    </location>
</feature>
<feature type="transmembrane region" description="Helical" evidence="7">
    <location>
        <begin position="334"/>
        <end position="353"/>
    </location>
</feature>
<feature type="transmembrane region" description="Helical" evidence="7">
    <location>
        <begin position="45"/>
        <end position="64"/>
    </location>
</feature>
<proteinExistence type="predicted"/>
<evidence type="ECO:0000256" key="5">
    <source>
        <dbReference type="ARBA" id="ARBA00023136"/>
    </source>
</evidence>
<feature type="transmembrane region" description="Helical" evidence="7">
    <location>
        <begin position="385"/>
        <end position="407"/>
    </location>
</feature>